<reference evidence="5" key="2">
    <citation type="submission" date="2020-09" db="EMBL/GenBank/DDBJ databases">
        <authorList>
            <person name="Sun Q."/>
            <person name="Ohkuma M."/>
        </authorList>
    </citation>
    <scope>NUCLEOTIDE SEQUENCE</scope>
    <source>
        <strain evidence="5">JCM 14371</strain>
    </source>
</reference>
<keyword evidence="3" id="KW-0804">Transcription</keyword>
<dbReference type="EMBL" id="BMOE01000017">
    <property type="protein sequence ID" value="GGJ86875.1"/>
    <property type="molecule type" value="Genomic_DNA"/>
</dbReference>
<keyword evidence="6" id="KW-1185">Reference proteome</keyword>
<gene>
    <name evidence="5" type="ORF">GCM10008939_33560</name>
</gene>
<dbReference type="PANTHER" id="PTHR46797">
    <property type="entry name" value="HTH-TYPE TRANSCRIPTIONAL REGULATOR"/>
    <property type="match status" value="1"/>
</dbReference>
<reference evidence="5" key="1">
    <citation type="journal article" date="2014" name="Int. J. Syst. Evol. Microbiol.">
        <title>Complete genome sequence of Corynebacterium casei LMG S-19264T (=DSM 44701T), isolated from a smear-ripened cheese.</title>
        <authorList>
            <consortium name="US DOE Joint Genome Institute (JGI-PGF)"/>
            <person name="Walter F."/>
            <person name="Albersmeier A."/>
            <person name="Kalinowski J."/>
            <person name="Ruckert C."/>
        </authorList>
    </citation>
    <scope>NUCLEOTIDE SEQUENCE</scope>
    <source>
        <strain evidence="5">JCM 14371</strain>
    </source>
</reference>
<dbReference type="GO" id="GO:0003677">
    <property type="term" value="F:DNA binding"/>
    <property type="evidence" value="ECO:0007669"/>
    <property type="project" value="UniProtKB-KW"/>
</dbReference>
<sequence>MRAFRKQVGMTQEQLAASAGLHVTYVNEIERGKRNVAIDNIGRIAEALNVAPALLLSSAEPDL</sequence>
<accession>A0A917UUV4</accession>
<dbReference type="SMART" id="SM00530">
    <property type="entry name" value="HTH_XRE"/>
    <property type="match status" value="1"/>
</dbReference>
<organism evidence="5 6">
    <name type="scientific">Deinococcus aquiradiocola</name>
    <dbReference type="NCBI Taxonomy" id="393059"/>
    <lineage>
        <taxon>Bacteria</taxon>
        <taxon>Thermotogati</taxon>
        <taxon>Deinococcota</taxon>
        <taxon>Deinococci</taxon>
        <taxon>Deinococcales</taxon>
        <taxon>Deinococcaceae</taxon>
        <taxon>Deinococcus</taxon>
    </lineage>
</organism>
<dbReference type="InterPro" id="IPR050807">
    <property type="entry name" value="TransReg_Diox_bact_type"/>
</dbReference>
<dbReference type="GO" id="GO:0003700">
    <property type="term" value="F:DNA-binding transcription factor activity"/>
    <property type="evidence" value="ECO:0007669"/>
    <property type="project" value="TreeGrafter"/>
</dbReference>
<evidence type="ECO:0000256" key="3">
    <source>
        <dbReference type="ARBA" id="ARBA00023163"/>
    </source>
</evidence>
<evidence type="ECO:0000313" key="6">
    <source>
        <dbReference type="Proteomes" id="UP000635726"/>
    </source>
</evidence>
<evidence type="ECO:0000256" key="1">
    <source>
        <dbReference type="ARBA" id="ARBA00023015"/>
    </source>
</evidence>
<dbReference type="InterPro" id="IPR001387">
    <property type="entry name" value="Cro/C1-type_HTH"/>
</dbReference>
<evidence type="ECO:0000259" key="4">
    <source>
        <dbReference type="PROSITE" id="PS50943"/>
    </source>
</evidence>
<dbReference type="Pfam" id="PF01381">
    <property type="entry name" value="HTH_3"/>
    <property type="match status" value="1"/>
</dbReference>
<dbReference type="InterPro" id="IPR010982">
    <property type="entry name" value="Lambda_DNA-bd_dom_sf"/>
</dbReference>
<dbReference type="AlphaFoldDB" id="A0A917UUV4"/>
<proteinExistence type="predicted"/>
<dbReference type="CDD" id="cd00093">
    <property type="entry name" value="HTH_XRE"/>
    <property type="match status" value="1"/>
</dbReference>
<dbReference type="SUPFAM" id="SSF47413">
    <property type="entry name" value="lambda repressor-like DNA-binding domains"/>
    <property type="match status" value="1"/>
</dbReference>
<evidence type="ECO:0000256" key="2">
    <source>
        <dbReference type="ARBA" id="ARBA00023125"/>
    </source>
</evidence>
<dbReference type="GO" id="GO:0005829">
    <property type="term" value="C:cytosol"/>
    <property type="evidence" value="ECO:0007669"/>
    <property type="project" value="TreeGrafter"/>
</dbReference>
<protein>
    <recommendedName>
        <fullName evidence="4">HTH cro/C1-type domain-containing protein</fullName>
    </recommendedName>
</protein>
<keyword evidence="2" id="KW-0238">DNA-binding</keyword>
<feature type="domain" description="HTH cro/C1-type" evidence="4">
    <location>
        <begin position="1"/>
        <end position="55"/>
    </location>
</feature>
<dbReference type="PANTHER" id="PTHR46797:SF23">
    <property type="entry name" value="HTH-TYPE TRANSCRIPTIONAL REGULATOR SUTR"/>
    <property type="match status" value="1"/>
</dbReference>
<comment type="caution">
    <text evidence="5">The sequence shown here is derived from an EMBL/GenBank/DDBJ whole genome shotgun (WGS) entry which is preliminary data.</text>
</comment>
<dbReference type="Proteomes" id="UP000635726">
    <property type="component" value="Unassembled WGS sequence"/>
</dbReference>
<dbReference type="Gene3D" id="1.10.260.40">
    <property type="entry name" value="lambda repressor-like DNA-binding domains"/>
    <property type="match status" value="1"/>
</dbReference>
<name>A0A917UUV4_9DEIO</name>
<keyword evidence="1" id="KW-0805">Transcription regulation</keyword>
<evidence type="ECO:0000313" key="5">
    <source>
        <dbReference type="EMBL" id="GGJ86875.1"/>
    </source>
</evidence>
<dbReference type="PROSITE" id="PS50943">
    <property type="entry name" value="HTH_CROC1"/>
    <property type="match status" value="1"/>
</dbReference>